<reference evidence="3" key="1">
    <citation type="submission" date="2016-12" db="EMBL/GenBank/DDBJ databases">
        <authorList>
            <person name="Rodrigo-Torres L."/>
            <person name="Arahal R.D."/>
            <person name="Lucena T."/>
        </authorList>
    </citation>
    <scope>NUCLEOTIDE SEQUENCE [LARGE SCALE GENOMIC DNA]</scope>
</reference>
<keyword evidence="3" id="KW-1185">Reference proteome</keyword>
<name>A0A1M7Z2G9_9VIBR</name>
<dbReference type="EMBL" id="FRFG01000089">
    <property type="protein sequence ID" value="SHO58995.1"/>
    <property type="molecule type" value="Genomic_DNA"/>
</dbReference>
<dbReference type="AlphaFoldDB" id="A0A1M7Z2G9"/>
<dbReference type="Proteomes" id="UP000184600">
    <property type="component" value="Unassembled WGS sequence"/>
</dbReference>
<dbReference type="RefSeq" id="WP_262021645.1">
    <property type="nucleotide sequence ID" value="NZ_AP024897.1"/>
</dbReference>
<evidence type="ECO:0000256" key="1">
    <source>
        <dbReference type="SAM" id="MobiDB-lite"/>
    </source>
</evidence>
<accession>A0A1M7Z2G9</accession>
<protein>
    <submittedName>
        <fullName evidence="2">Uncharacterized protein</fullName>
    </submittedName>
</protein>
<evidence type="ECO:0000313" key="2">
    <source>
        <dbReference type="EMBL" id="SHO58995.1"/>
    </source>
</evidence>
<sequence>MKKKTKPKMSDAQKMTSDNEDRPPSPHQIRKKIEEILLQRAQDKFFDL</sequence>
<gene>
    <name evidence="2" type="ORF">VQ7734_04771</name>
</gene>
<feature type="region of interest" description="Disordered" evidence="1">
    <location>
        <begin position="1"/>
        <end position="31"/>
    </location>
</feature>
<evidence type="ECO:0000313" key="3">
    <source>
        <dbReference type="Proteomes" id="UP000184600"/>
    </source>
</evidence>
<organism evidence="2 3">
    <name type="scientific">Vibrio quintilis</name>
    <dbReference type="NCBI Taxonomy" id="1117707"/>
    <lineage>
        <taxon>Bacteria</taxon>
        <taxon>Pseudomonadati</taxon>
        <taxon>Pseudomonadota</taxon>
        <taxon>Gammaproteobacteria</taxon>
        <taxon>Vibrionales</taxon>
        <taxon>Vibrionaceae</taxon>
        <taxon>Vibrio</taxon>
    </lineage>
</organism>
<proteinExistence type="predicted"/>